<keyword evidence="4" id="KW-0288">FMN</keyword>
<dbReference type="GO" id="GO:0004497">
    <property type="term" value="F:monooxygenase activity"/>
    <property type="evidence" value="ECO:0007669"/>
    <property type="project" value="UniProtKB-KW"/>
</dbReference>
<dbReference type="InterPro" id="IPR013785">
    <property type="entry name" value="Aldolase_TIM"/>
</dbReference>
<keyword evidence="5" id="KW-0560">Oxidoreductase</keyword>
<dbReference type="SUPFAM" id="SSF51412">
    <property type="entry name" value="Inosine monophosphate dehydrogenase (IMPDH)"/>
    <property type="match status" value="1"/>
</dbReference>
<evidence type="ECO:0000256" key="3">
    <source>
        <dbReference type="ARBA" id="ARBA00022630"/>
    </source>
</evidence>
<evidence type="ECO:0000313" key="7">
    <source>
        <dbReference type="Proteomes" id="UP000776629"/>
    </source>
</evidence>
<dbReference type="Gene3D" id="3.20.20.70">
    <property type="entry name" value="Aldolase class I"/>
    <property type="match status" value="1"/>
</dbReference>
<keyword evidence="6" id="KW-0503">Monooxygenase</keyword>
<accession>A0ABS2EL30</accession>
<comment type="caution">
    <text evidence="6">The sequence shown here is derived from an EMBL/GenBank/DDBJ whole genome shotgun (WGS) entry which is preliminary data.</text>
</comment>
<reference evidence="6 7" key="1">
    <citation type="journal article" date="2021" name="Sci. Rep.">
        <title>The distribution of antibiotic resistance genes in chicken gut microbiota commensals.</title>
        <authorList>
            <person name="Juricova H."/>
            <person name="Matiasovicova J."/>
            <person name="Kubasova T."/>
            <person name="Cejkova D."/>
            <person name="Rychlik I."/>
        </authorList>
    </citation>
    <scope>NUCLEOTIDE SEQUENCE [LARGE SCALE GENOMIC DNA]</scope>
    <source>
        <strain evidence="6 7">An810</strain>
    </source>
</reference>
<dbReference type="Pfam" id="PF03060">
    <property type="entry name" value="NMO"/>
    <property type="match status" value="1"/>
</dbReference>
<dbReference type="RefSeq" id="WP_204775778.1">
    <property type="nucleotide sequence ID" value="NZ_JACJJQ010000001.1"/>
</dbReference>
<evidence type="ECO:0000256" key="4">
    <source>
        <dbReference type="ARBA" id="ARBA00022643"/>
    </source>
</evidence>
<proteinExistence type="predicted"/>
<sequence length="332" mass="36062">MVNEVTKLLGIKYPIIQGAMNWLTDANFVAAVSKAGALGILGPNAGQTMVTDDPQVLASRIQEQVQAVKKITTAPFGITLNLHQDWTGIAAVDELTNLVIDEQVPVVLLTLTNCNDDFQTARQLVKTFHHHQTKVLVRTQHPTVADAQLAEQMEADLYIITSFDEGGNLPAITFGTFAGVVGIADQVEIPIACAGGISDARAVRAVCALGAQAVYVGTCLIPTWENPAAKKVKQLIVDSKTEDLTLYRTTPAYYRLLPTGLRDKLIENARIRNLEHALQINSTLMDNQNGLRRGMLQGDFDNGYVTVGTGISRINEIMTVKEVIRQLAKGFA</sequence>
<name>A0ABS2EL30_9LACO</name>
<keyword evidence="7" id="KW-1185">Reference proteome</keyword>
<dbReference type="PANTHER" id="PTHR32332">
    <property type="entry name" value="2-NITROPROPANE DIOXYGENASE"/>
    <property type="match status" value="1"/>
</dbReference>
<protein>
    <recommendedName>
        <fullName evidence="2">Probable nitronate monooxygenase</fullName>
    </recommendedName>
</protein>
<dbReference type="EMBL" id="JACJJQ010000001">
    <property type="protein sequence ID" value="MBM6753214.1"/>
    <property type="molecule type" value="Genomic_DNA"/>
</dbReference>
<keyword evidence="3" id="KW-0285">Flavoprotein</keyword>
<dbReference type="PANTHER" id="PTHR32332:SF20">
    <property type="entry name" value="2-NITROPROPANE DIOXYGENASE-LIKE PROTEIN"/>
    <property type="match status" value="1"/>
</dbReference>
<evidence type="ECO:0000256" key="5">
    <source>
        <dbReference type="ARBA" id="ARBA00023002"/>
    </source>
</evidence>
<dbReference type="CDD" id="cd04730">
    <property type="entry name" value="NPD_like"/>
    <property type="match status" value="1"/>
</dbReference>
<organism evidence="6 7">
    <name type="scientific">Limosilactobacillus alvi</name>
    <dbReference type="NCBI Taxonomy" id="990412"/>
    <lineage>
        <taxon>Bacteria</taxon>
        <taxon>Bacillati</taxon>
        <taxon>Bacillota</taxon>
        <taxon>Bacilli</taxon>
        <taxon>Lactobacillales</taxon>
        <taxon>Lactobacillaceae</taxon>
        <taxon>Limosilactobacillus</taxon>
    </lineage>
</organism>
<dbReference type="Proteomes" id="UP000776629">
    <property type="component" value="Unassembled WGS sequence"/>
</dbReference>
<evidence type="ECO:0000313" key="6">
    <source>
        <dbReference type="EMBL" id="MBM6753214.1"/>
    </source>
</evidence>
<dbReference type="InterPro" id="IPR004136">
    <property type="entry name" value="NMO"/>
</dbReference>
<comment type="function">
    <text evidence="1">Nitronate monooxygenase that uses molecular oxygen to catalyze the oxidative denitrification of alkyl nitronates. Acts on propionate 3-nitronate (P3N), the presumed physiological substrate. Probably functions in the detoxification of P3N, a metabolic poison produced by plants and fungi as a defense mechanism.</text>
</comment>
<evidence type="ECO:0000256" key="2">
    <source>
        <dbReference type="ARBA" id="ARBA00013457"/>
    </source>
</evidence>
<evidence type="ECO:0000256" key="1">
    <source>
        <dbReference type="ARBA" id="ARBA00003535"/>
    </source>
</evidence>
<gene>
    <name evidence="6" type="ORF">H5993_00325</name>
</gene>